<dbReference type="Gene3D" id="3.40.190.10">
    <property type="entry name" value="Periplasmic binding protein-like II"/>
    <property type="match status" value="3"/>
</dbReference>
<feature type="chain" id="PRO_5046785839" evidence="2">
    <location>
        <begin position="21"/>
        <end position="351"/>
    </location>
</feature>
<feature type="domain" description="Potassium channel" evidence="4">
    <location>
        <begin position="156"/>
        <end position="224"/>
    </location>
</feature>
<feature type="signal peptide" evidence="2">
    <location>
        <begin position="1"/>
        <end position="20"/>
    </location>
</feature>
<evidence type="ECO:0000259" key="3">
    <source>
        <dbReference type="Pfam" id="PF00497"/>
    </source>
</evidence>
<evidence type="ECO:0000256" key="2">
    <source>
        <dbReference type="SAM" id="SignalP"/>
    </source>
</evidence>
<comment type="caution">
    <text evidence="5">The sequence shown here is derived from an EMBL/GenBank/DDBJ whole genome shotgun (WGS) entry which is preliminary data.</text>
</comment>
<proteinExistence type="predicted"/>
<keyword evidence="1" id="KW-0812">Transmembrane</keyword>
<accession>A0ABU3BLZ6</accession>
<protein>
    <submittedName>
        <fullName evidence="5">Transporter substrate-binding domain-containing protein</fullName>
    </submittedName>
</protein>
<evidence type="ECO:0000313" key="6">
    <source>
        <dbReference type="Proteomes" id="UP001267426"/>
    </source>
</evidence>
<feature type="transmembrane region" description="Helical" evidence="1">
    <location>
        <begin position="203"/>
        <end position="226"/>
    </location>
</feature>
<dbReference type="Pfam" id="PF00497">
    <property type="entry name" value="SBP_bac_3"/>
    <property type="match status" value="1"/>
</dbReference>
<dbReference type="Pfam" id="PF07885">
    <property type="entry name" value="Ion_trans_2"/>
    <property type="match status" value="1"/>
</dbReference>
<dbReference type="InterPro" id="IPR015683">
    <property type="entry name" value="Ionotropic_Glu_rcpt"/>
</dbReference>
<name>A0ABU3BLZ6_9BACT</name>
<dbReference type="PANTHER" id="PTHR18966">
    <property type="entry name" value="IONOTROPIC GLUTAMATE RECEPTOR"/>
    <property type="match status" value="1"/>
</dbReference>
<dbReference type="SUPFAM" id="SSF53850">
    <property type="entry name" value="Periplasmic binding protein-like II"/>
    <property type="match status" value="1"/>
</dbReference>
<reference evidence="5 6" key="1">
    <citation type="submission" date="2023-09" db="EMBL/GenBank/DDBJ databases">
        <authorList>
            <person name="Rey-Velasco X."/>
        </authorList>
    </citation>
    <scope>NUCLEOTIDE SEQUENCE [LARGE SCALE GENOMIC DNA]</scope>
    <source>
        <strain evidence="5 6">F394</strain>
    </source>
</reference>
<evidence type="ECO:0000256" key="1">
    <source>
        <dbReference type="SAM" id="Phobius"/>
    </source>
</evidence>
<keyword evidence="6" id="KW-1185">Reference proteome</keyword>
<keyword evidence="2" id="KW-0732">Signal</keyword>
<dbReference type="InterPro" id="IPR013099">
    <property type="entry name" value="K_chnl_dom"/>
</dbReference>
<feature type="domain" description="Solute-binding protein family 3/N-terminal" evidence="3">
    <location>
        <begin position="32"/>
        <end position="342"/>
    </location>
</feature>
<dbReference type="EMBL" id="JAVRHT010000001">
    <property type="protein sequence ID" value="MDT0630307.1"/>
    <property type="molecule type" value="Genomic_DNA"/>
</dbReference>
<dbReference type="InterPro" id="IPR001638">
    <property type="entry name" value="Solute-binding_3/MltF_N"/>
</dbReference>
<dbReference type="Gene3D" id="1.10.287.70">
    <property type="match status" value="1"/>
</dbReference>
<feature type="transmembrane region" description="Helical" evidence="1">
    <location>
        <begin position="135"/>
        <end position="156"/>
    </location>
</feature>
<keyword evidence="1" id="KW-0472">Membrane</keyword>
<dbReference type="PRINTS" id="PR00169">
    <property type="entry name" value="KCHANNEL"/>
</dbReference>
<dbReference type="RefSeq" id="WP_311661323.1">
    <property type="nucleotide sequence ID" value="NZ_JAVRHT010000001.1"/>
</dbReference>
<gene>
    <name evidence="5" type="ORF">RM540_00970</name>
</gene>
<organism evidence="5 6">
    <name type="scientific">Rubrivirga litoralis</name>
    <dbReference type="NCBI Taxonomy" id="3075598"/>
    <lineage>
        <taxon>Bacteria</taxon>
        <taxon>Pseudomonadati</taxon>
        <taxon>Rhodothermota</taxon>
        <taxon>Rhodothermia</taxon>
        <taxon>Rhodothermales</taxon>
        <taxon>Rubricoccaceae</taxon>
        <taxon>Rubrivirga</taxon>
    </lineage>
</organism>
<keyword evidence="1" id="KW-1133">Transmembrane helix</keyword>
<sequence length="351" mass="36734">MIRLLPALVLLLASAPAASAQTAPPAPSGGDLRVAVAPAPPFVEAGTDSTWDGLGVHLAREVGTQLGRSVQFVRADDPVAAVAGGAADLAVATMTAEDEDRVDFTAPFYSARLGMARETGSGIAEVAKRFFSPTFFKIALGLVVLLFLIGLAMWGIERHEDENEIREEKAGIWDGFWWAGVTMTTIGYGDTVPQTTGGRALALVWMIVSLAVTSALTAALVSALGIGSGSGGGASFPDDLRGERVGVVAGSAAEAVLAESRVTARPYPSLAAGLDAVEADSLDLFVDSVPRLKVATSETDRGLRVETTGFEYERWALAAPQGSDLREAVTRAVLERVQSPDWPPTVARYLP</sequence>
<evidence type="ECO:0000313" key="5">
    <source>
        <dbReference type="EMBL" id="MDT0630307.1"/>
    </source>
</evidence>
<dbReference type="SUPFAM" id="SSF81324">
    <property type="entry name" value="Voltage-gated potassium channels"/>
    <property type="match status" value="1"/>
</dbReference>
<dbReference type="Proteomes" id="UP001267426">
    <property type="component" value="Unassembled WGS sequence"/>
</dbReference>
<evidence type="ECO:0000259" key="4">
    <source>
        <dbReference type="Pfam" id="PF07885"/>
    </source>
</evidence>